<dbReference type="PANTHER" id="PTHR35008:SF8">
    <property type="entry name" value="ALCOHOL DEHYDROGENASE CYTOCHROME C SUBUNIT"/>
    <property type="match status" value="1"/>
</dbReference>
<name>A0ABT6UTI5_9GAMM</name>
<evidence type="ECO:0000256" key="5">
    <source>
        <dbReference type="ARBA" id="ARBA00022729"/>
    </source>
</evidence>
<evidence type="ECO:0000256" key="6">
    <source>
        <dbReference type="ARBA" id="ARBA00022737"/>
    </source>
</evidence>
<evidence type="ECO:0000256" key="4">
    <source>
        <dbReference type="ARBA" id="ARBA00022723"/>
    </source>
</evidence>
<feature type="chain" id="PRO_5045408097" evidence="11">
    <location>
        <begin position="27"/>
        <end position="486"/>
    </location>
</feature>
<evidence type="ECO:0000256" key="9">
    <source>
        <dbReference type="PROSITE-ProRule" id="PRU00433"/>
    </source>
</evidence>
<keyword evidence="2" id="KW-1003">Cell membrane</keyword>
<keyword evidence="6" id="KW-0677">Repeat</keyword>
<feature type="region of interest" description="Disordered" evidence="10">
    <location>
        <begin position="439"/>
        <end position="486"/>
    </location>
</feature>
<keyword evidence="4 9" id="KW-0479">Metal-binding</keyword>
<dbReference type="PROSITE" id="PS51007">
    <property type="entry name" value="CYTC"/>
    <property type="match status" value="3"/>
</dbReference>
<evidence type="ECO:0000256" key="1">
    <source>
        <dbReference type="ARBA" id="ARBA00004236"/>
    </source>
</evidence>
<dbReference type="InterPro" id="IPR036909">
    <property type="entry name" value="Cyt_c-like_dom_sf"/>
</dbReference>
<comment type="subcellular location">
    <subcellularLocation>
        <location evidence="1">Cell membrane</location>
    </subcellularLocation>
</comment>
<dbReference type="InterPro" id="IPR051459">
    <property type="entry name" value="Cytochrome_c-type_DH"/>
</dbReference>
<dbReference type="PIRSF" id="PIRSF000018">
    <property type="entry name" value="Mb_ADH_cyt_c"/>
    <property type="match status" value="1"/>
</dbReference>
<keyword evidence="14" id="KW-1185">Reference proteome</keyword>
<feature type="signal peptide" evidence="11">
    <location>
        <begin position="1"/>
        <end position="26"/>
    </location>
</feature>
<sequence length="486" mass="52154">MPHYRKWPVRLALLAAAVSAAGAAMAVLGDSPTNSPSPTSTDITADTQLIQRGAYLARAADCMACHTREGTSKEYAGGRPIESPFGTIYATNITPAPKAGIGGYREQDFAAALRQGVRADGSYLYPAMPYPSYASLSDDDIKALYAYFMKGVDPVTEPAPETSLSFPFNQRWAIRFWNWLFVDEVSDTSPVTLSNDLSGDRQQQLARGRYLVQGAGHCGSCHTPRGLFMQEKALNDQDGDNYLAGTELNEWQVPSLRGGDSTGLRNWSEDDVIDYLATGRNRHAATGGEMTSVIQHSTSHLTDADLSSIAAYLTTLGATDKQRVSPAPVSTPPSHTAPDATTRQLTSATSLDEGARLYLDNCNACHFANGRGADSVFPPLSGNTQVNADNPTALISTILYGAQLPSTPKRPERLQMPGFDWRLSNEEAASLASFVRQSWSNDASRVTPEQVAEVRQAHGPGKPAQQGRPDSLGHAREGAASTSPSN</sequence>
<reference evidence="14" key="1">
    <citation type="submission" date="2023-07" db="EMBL/GenBank/DDBJ databases">
        <title>Genome-based characterization of strain KMM 296 and proposal for reclassification of Cobetia litoralis and Cobetia pacifica, and emended description of the species Cobetia amphilecti and Cobetia marina.</title>
        <authorList>
            <person name="Balabanova L."/>
            <person name="Nedashkovskaya O."/>
        </authorList>
    </citation>
    <scope>NUCLEOTIDE SEQUENCE [LARGE SCALE GENOMIC DNA]</scope>
    <source>
        <strain evidence="14">NRIC 0815</strain>
    </source>
</reference>
<evidence type="ECO:0000256" key="7">
    <source>
        <dbReference type="ARBA" id="ARBA00023004"/>
    </source>
</evidence>
<organism evidence="13 14">
    <name type="scientific">Cobetia amphilecti</name>
    <dbReference type="NCBI Taxonomy" id="1055104"/>
    <lineage>
        <taxon>Bacteria</taxon>
        <taxon>Pseudomonadati</taxon>
        <taxon>Pseudomonadota</taxon>
        <taxon>Gammaproteobacteria</taxon>
        <taxon>Oceanospirillales</taxon>
        <taxon>Halomonadaceae</taxon>
        <taxon>Cobetia</taxon>
    </lineage>
</organism>
<evidence type="ECO:0000256" key="3">
    <source>
        <dbReference type="ARBA" id="ARBA00022617"/>
    </source>
</evidence>
<keyword evidence="5 11" id="KW-0732">Signal</keyword>
<evidence type="ECO:0000256" key="2">
    <source>
        <dbReference type="ARBA" id="ARBA00022475"/>
    </source>
</evidence>
<dbReference type="EMBL" id="JASCSA010000022">
    <property type="protein sequence ID" value="MDI5886016.1"/>
    <property type="molecule type" value="Genomic_DNA"/>
</dbReference>
<protein>
    <submittedName>
        <fullName evidence="13">Cytochrome c</fullName>
    </submittedName>
</protein>
<evidence type="ECO:0000256" key="11">
    <source>
        <dbReference type="SAM" id="SignalP"/>
    </source>
</evidence>
<dbReference type="Gene3D" id="1.10.760.10">
    <property type="entry name" value="Cytochrome c-like domain"/>
    <property type="match status" value="3"/>
</dbReference>
<feature type="region of interest" description="Disordered" evidence="10">
    <location>
        <begin position="321"/>
        <end position="344"/>
    </location>
</feature>
<keyword evidence="7 9" id="KW-0408">Iron</keyword>
<evidence type="ECO:0000313" key="14">
    <source>
        <dbReference type="Proteomes" id="UP001229025"/>
    </source>
</evidence>
<dbReference type="Proteomes" id="UP001229025">
    <property type="component" value="Unassembled WGS sequence"/>
</dbReference>
<dbReference type="SUPFAM" id="SSF46626">
    <property type="entry name" value="Cytochrome c"/>
    <property type="match status" value="3"/>
</dbReference>
<dbReference type="InterPro" id="IPR009056">
    <property type="entry name" value="Cyt_c-like_dom"/>
</dbReference>
<accession>A0ABT6UTI5</accession>
<dbReference type="PANTHER" id="PTHR35008">
    <property type="entry name" value="BLL4482 PROTEIN-RELATED"/>
    <property type="match status" value="1"/>
</dbReference>
<dbReference type="RefSeq" id="WP_284727565.1">
    <property type="nucleotide sequence ID" value="NZ_JASCSA010000022.1"/>
</dbReference>
<evidence type="ECO:0000256" key="10">
    <source>
        <dbReference type="SAM" id="MobiDB-lite"/>
    </source>
</evidence>
<dbReference type="Pfam" id="PF00034">
    <property type="entry name" value="Cytochrom_C"/>
    <property type="match status" value="3"/>
</dbReference>
<keyword evidence="8" id="KW-0472">Membrane</keyword>
<proteinExistence type="predicted"/>
<dbReference type="InterPro" id="IPR014353">
    <property type="entry name" value="Membr-bd_ADH_cyt_c"/>
</dbReference>
<gene>
    <name evidence="13" type="ORF">QLT01_16860</name>
</gene>
<keyword evidence="3 9" id="KW-0349">Heme</keyword>
<feature type="domain" description="Cytochrome c" evidence="12">
    <location>
        <begin position="48"/>
        <end position="152"/>
    </location>
</feature>
<evidence type="ECO:0000313" key="13">
    <source>
        <dbReference type="EMBL" id="MDI5886016.1"/>
    </source>
</evidence>
<feature type="domain" description="Cytochrome c" evidence="12">
    <location>
        <begin position="203"/>
        <end position="317"/>
    </location>
</feature>
<comment type="caution">
    <text evidence="13">The sequence shown here is derived from an EMBL/GenBank/DDBJ whole genome shotgun (WGS) entry which is preliminary data.</text>
</comment>
<evidence type="ECO:0000259" key="12">
    <source>
        <dbReference type="PROSITE" id="PS51007"/>
    </source>
</evidence>
<feature type="domain" description="Cytochrome c" evidence="12">
    <location>
        <begin position="349"/>
        <end position="439"/>
    </location>
</feature>
<evidence type="ECO:0000256" key="8">
    <source>
        <dbReference type="ARBA" id="ARBA00023136"/>
    </source>
</evidence>